<evidence type="ECO:0000256" key="2">
    <source>
        <dbReference type="SAM" id="MobiDB-lite"/>
    </source>
</evidence>
<accession>W6UDV5</accession>
<proteinExistence type="predicted"/>
<dbReference type="GO" id="GO:0003677">
    <property type="term" value="F:DNA binding"/>
    <property type="evidence" value="ECO:0007669"/>
    <property type="project" value="UniProtKB-KW"/>
</dbReference>
<dbReference type="Proteomes" id="UP000019149">
    <property type="component" value="Unassembled WGS sequence"/>
</dbReference>
<reference evidence="4 5" key="1">
    <citation type="journal article" date="2013" name="Nat. Genet.">
        <title>The genome of the hydatid tapeworm Echinococcus granulosus.</title>
        <authorList>
            <person name="Zheng H."/>
            <person name="Zhang W."/>
            <person name="Zhang L."/>
            <person name="Zhang Z."/>
            <person name="Li J."/>
            <person name="Lu G."/>
            <person name="Zhu Y."/>
            <person name="Wang Y."/>
            <person name="Huang Y."/>
            <person name="Liu J."/>
            <person name="Kang H."/>
            <person name="Chen J."/>
            <person name="Wang L."/>
            <person name="Chen A."/>
            <person name="Yu S."/>
            <person name="Gao Z."/>
            <person name="Jin L."/>
            <person name="Gu W."/>
            <person name="Wang Z."/>
            <person name="Zhao L."/>
            <person name="Shi B."/>
            <person name="Wen H."/>
            <person name="Lin R."/>
            <person name="Jones M.K."/>
            <person name="Brejova B."/>
            <person name="Vinar T."/>
            <person name="Zhao G."/>
            <person name="McManus D.P."/>
            <person name="Chen Z."/>
            <person name="Zhou Y."/>
            <person name="Wang S."/>
        </authorList>
    </citation>
    <scope>NUCLEOTIDE SEQUENCE [LARGE SCALE GENOMIC DNA]</scope>
</reference>
<feature type="region of interest" description="Disordered" evidence="2">
    <location>
        <begin position="270"/>
        <end position="330"/>
    </location>
</feature>
<dbReference type="EMBL" id="APAU02000048">
    <property type="protein sequence ID" value="EUB59213.1"/>
    <property type="molecule type" value="Genomic_DNA"/>
</dbReference>
<keyword evidence="4" id="KW-0238">DNA-binding</keyword>
<feature type="region of interest" description="Disordered" evidence="2">
    <location>
        <begin position="467"/>
        <end position="515"/>
    </location>
</feature>
<gene>
    <name evidence="4" type="ORF">EGR_05941</name>
</gene>
<dbReference type="InterPro" id="IPR032453">
    <property type="entry name" value="PKNOX/Meis_N"/>
</dbReference>
<feature type="compositionally biased region" description="Low complexity" evidence="2">
    <location>
        <begin position="275"/>
        <end position="291"/>
    </location>
</feature>
<feature type="compositionally biased region" description="Polar residues" evidence="2">
    <location>
        <begin position="297"/>
        <end position="318"/>
    </location>
</feature>
<dbReference type="KEGG" id="egl:EGR_05941"/>
<dbReference type="AlphaFoldDB" id="W6UDV5"/>
<keyword evidence="5" id="KW-1185">Reference proteome</keyword>
<feature type="compositionally biased region" description="Low complexity" evidence="2">
    <location>
        <begin position="23"/>
        <end position="39"/>
    </location>
</feature>
<sequence length="619" mass="66908">MRGHRSGGPEVVMVVVVVQKQQQQQQTQRQQQPQQQQRVPLPPPPPPPPFLLTTAHTYGQRCHFELGCLINYVLPANSTHSSHFPLALRLSPSLSLPVSLIVTIDRKLVPQMLPFHEVSAKFAAGGLIKAVQPCLELNTRCFLLVDIRNFARETEVKLMSNANRPLLTLNQELNFLMIQAIHVLRFHLLEIEKCGVVLVLVGVVINATIAWDRPVDAPLAAPHTKSGVCVGACVHGISGVHELCDNFCTRYIACLKSKIPIDLVIEDRESGGSTGSAAGSPQPPSSASFASDLTPFENATNTATASGKSSTLRQNADEGQTGEEQARGSGSMSVYVNFMRKSCQESSDRCRLSEDLITELEDGQQEVLTHPPPRPLMPPPQSSNVEPHLFVTSVLHNTMTTCGMEHPGGREQTFVQSKLSTAGLFPIGQSVDFHHSFSGPGFVNSTPGGYRSESFLEEDVYRGHPMVAHSNSSQYPPPLAPPGPAYSTYSSHTHHTDTTDQPLPPRFYRDADPWSQQPYFPCPTNPFASEVSRIFPYESGGGSGSGSSSSGYGHYSTHGIVNPLSRKTDVRGKNGSWPAIDMTGSSSGNGTGTGGGNSTTTGGQEMSKKIRTNIVDATQ</sequence>
<protein>
    <submittedName>
        <fullName evidence="4">Homeobox protein Meis1</fullName>
    </submittedName>
</protein>
<feature type="compositionally biased region" description="Pro residues" evidence="2">
    <location>
        <begin position="40"/>
        <end position="49"/>
    </location>
</feature>
<evidence type="ECO:0000313" key="4">
    <source>
        <dbReference type="EMBL" id="EUB59213.1"/>
    </source>
</evidence>
<dbReference type="Pfam" id="PF16493">
    <property type="entry name" value="Meis_PKNOX_N"/>
    <property type="match status" value="2"/>
</dbReference>
<organism evidence="4 5">
    <name type="scientific">Echinococcus granulosus</name>
    <name type="common">Hydatid tapeworm</name>
    <dbReference type="NCBI Taxonomy" id="6210"/>
    <lineage>
        <taxon>Eukaryota</taxon>
        <taxon>Metazoa</taxon>
        <taxon>Spiralia</taxon>
        <taxon>Lophotrochozoa</taxon>
        <taxon>Platyhelminthes</taxon>
        <taxon>Cestoda</taxon>
        <taxon>Eucestoda</taxon>
        <taxon>Cyclophyllidea</taxon>
        <taxon>Taeniidae</taxon>
        <taxon>Echinococcus</taxon>
        <taxon>Echinococcus granulosus group</taxon>
    </lineage>
</organism>
<dbReference type="OrthoDB" id="6286941at2759"/>
<dbReference type="GeneID" id="36341656"/>
<evidence type="ECO:0000256" key="1">
    <source>
        <dbReference type="ARBA" id="ARBA00023242"/>
    </source>
</evidence>
<feature type="region of interest" description="Disordered" evidence="2">
    <location>
        <begin position="560"/>
        <end position="619"/>
    </location>
</feature>
<keyword evidence="1" id="KW-0539">Nucleus</keyword>
<feature type="domain" description="MEIS N-terminal" evidence="3">
    <location>
        <begin position="237"/>
        <end position="262"/>
    </location>
</feature>
<feature type="domain" description="MEIS N-terminal" evidence="3">
    <location>
        <begin position="142"/>
        <end position="194"/>
    </location>
</feature>
<dbReference type="STRING" id="6210.W6UDV5"/>
<feature type="region of interest" description="Disordered" evidence="2">
    <location>
        <begin position="23"/>
        <end position="49"/>
    </location>
</feature>
<comment type="caution">
    <text evidence="4">The sequence shown here is derived from an EMBL/GenBank/DDBJ whole genome shotgun (WGS) entry which is preliminary data.</text>
</comment>
<name>W6UDV5_ECHGR</name>
<evidence type="ECO:0000259" key="3">
    <source>
        <dbReference type="Pfam" id="PF16493"/>
    </source>
</evidence>
<evidence type="ECO:0000313" key="5">
    <source>
        <dbReference type="Proteomes" id="UP000019149"/>
    </source>
</evidence>
<keyword evidence="4" id="KW-0371">Homeobox</keyword>
<feature type="compositionally biased region" description="Gly residues" evidence="2">
    <location>
        <begin position="587"/>
        <end position="597"/>
    </location>
</feature>
<dbReference type="RefSeq" id="XP_024350409.1">
    <property type="nucleotide sequence ID" value="XM_024495190.1"/>
</dbReference>
<dbReference type="CTD" id="36341656"/>
<feature type="compositionally biased region" description="Pro residues" evidence="2">
    <location>
        <begin position="475"/>
        <end position="484"/>
    </location>
</feature>